<evidence type="ECO:0000313" key="1">
    <source>
        <dbReference type="EMBL" id="KAF1938275.1"/>
    </source>
</evidence>
<sequence>MSSSSKLSAAPFTTVPFELDQIPVGSLVPNLIEPDVDIWSPPPNLDHKTLSVRRNPHNDFRSAFGRGSKSDILANLTKYFKATCEISKSADLNINAESGFEYKFLQPQDAFNTICALPSTRQWIQREMEKPAHKISFITGYRTFVNAEIRVGTTRQLNTNVEGEVPVGMSAGIPKVGDTLDAKLAAGRESHALANEAMKVPGERIFLLYYREVKFHFWRPSAENPLLASDTRWLEITGKENRSDGKSEDDVECIEADIVDKEPVWEREGF</sequence>
<reference evidence="1" key="1">
    <citation type="journal article" date="2020" name="Stud. Mycol.">
        <title>101 Dothideomycetes genomes: a test case for predicting lifestyles and emergence of pathogens.</title>
        <authorList>
            <person name="Haridas S."/>
            <person name="Albert R."/>
            <person name="Binder M."/>
            <person name="Bloem J."/>
            <person name="Labutti K."/>
            <person name="Salamov A."/>
            <person name="Andreopoulos B."/>
            <person name="Baker S."/>
            <person name="Barry K."/>
            <person name="Bills G."/>
            <person name="Bluhm B."/>
            <person name="Cannon C."/>
            <person name="Castanera R."/>
            <person name="Culley D."/>
            <person name="Daum C."/>
            <person name="Ezra D."/>
            <person name="Gonzalez J."/>
            <person name="Henrissat B."/>
            <person name="Kuo A."/>
            <person name="Liang C."/>
            <person name="Lipzen A."/>
            <person name="Lutzoni F."/>
            <person name="Magnuson J."/>
            <person name="Mondo S."/>
            <person name="Nolan M."/>
            <person name="Ohm R."/>
            <person name="Pangilinan J."/>
            <person name="Park H.-J."/>
            <person name="Ramirez L."/>
            <person name="Alfaro M."/>
            <person name="Sun H."/>
            <person name="Tritt A."/>
            <person name="Yoshinaga Y."/>
            <person name="Zwiers L.-H."/>
            <person name="Turgeon B."/>
            <person name="Goodwin S."/>
            <person name="Spatafora J."/>
            <person name="Crous P."/>
            <person name="Grigoriev I."/>
        </authorList>
    </citation>
    <scope>NUCLEOTIDE SEQUENCE</scope>
    <source>
        <strain evidence="1">CBS 161.51</strain>
    </source>
</reference>
<gene>
    <name evidence="1" type="ORF">EJ02DRAFT_458028</name>
</gene>
<proteinExistence type="predicted"/>
<accession>A0A6A5SCC7</accession>
<evidence type="ECO:0000313" key="2">
    <source>
        <dbReference type="Proteomes" id="UP000800038"/>
    </source>
</evidence>
<dbReference type="OrthoDB" id="5410365at2759"/>
<protein>
    <submittedName>
        <fullName evidence="1">Uncharacterized protein</fullName>
    </submittedName>
</protein>
<dbReference type="Proteomes" id="UP000800038">
    <property type="component" value="Unassembled WGS sequence"/>
</dbReference>
<keyword evidence="2" id="KW-1185">Reference proteome</keyword>
<name>A0A6A5SCC7_9PLEO</name>
<dbReference type="AlphaFoldDB" id="A0A6A5SCC7"/>
<organism evidence="1 2">
    <name type="scientific">Clathrospora elynae</name>
    <dbReference type="NCBI Taxonomy" id="706981"/>
    <lineage>
        <taxon>Eukaryota</taxon>
        <taxon>Fungi</taxon>
        <taxon>Dikarya</taxon>
        <taxon>Ascomycota</taxon>
        <taxon>Pezizomycotina</taxon>
        <taxon>Dothideomycetes</taxon>
        <taxon>Pleosporomycetidae</taxon>
        <taxon>Pleosporales</taxon>
        <taxon>Diademaceae</taxon>
        <taxon>Clathrospora</taxon>
    </lineage>
</organism>
<dbReference type="EMBL" id="ML976110">
    <property type="protein sequence ID" value="KAF1938275.1"/>
    <property type="molecule type" value="Genomic_DNA"/>
</dbReference>